<reference evidence="2" key="2">
    <citation type="journal article" date="2023" name="Proc. Natl. Acad. Sci. U.S.A.">
        <title>A global phylogenomic analysis of the shiitake genus Lentinula.</title>
        <authorList>
            <person name="Sierra-Patev S."/>
            <person name="Min B."/>
            <person name="Naranjo-Ortiz M."/>
            <person name="Looney B."/>
            <person name="Konkel Z."/>
            <person name="Slot J.C."/>
            <person name="Sakamoto Y."/>
            <person name="Steenwyk J.L."/>
            <person name="Rokas A."/>
            <person name="Carro J."/>
            <person name="Camarero S."/>
            <person name="Ferreira P."/>
            <person name="Molpeceres G."/>
            <person name="Ruiz-Duenas F.J."/>
            <person name="Serrano A."/>
            <person name="Henrissat B."/>
            <person name="Drula E."/>
            <person name="Hughes K.W."/>
            <person name="Mata J.L."/>
            <person name="Ishikawa N.K."/>
            <person name="Vargas-Isla R."/>
            <person name="Ushijima S."/>
            <person name="Smith C.A."/>
            <person name="Donoghue J."/>
            <person name="Ahrendt S."/>
            <person name="Andreopoulos W."/>
            <person name="He G."/>
            <person name="LaButti K."/>
            <person name="Lipzen A."/>
            <person name="Ng V."/>
            <person name="Riley R."/>
            <person name="Sandor L."/>
            <person name="Barry K."/>
            <person name="Martinez A.T."/>
            <person name="Xiao Y."/>
            <person name="Gibbons J.G."/>
            <person name="Terashima K."/>
            <person name="Grigoriev I.V."/>
            <person name="Hibbett D."/>
        </authorList>
    </citation>
    <scope>NUCLEOTIDE SEQUENCE</scope>
    <source>
        <strain evidence="2">ET3784</strain>
    </source>
</reference>
<sequence>MGPILSKTVMAPVNNHENTDPWVLPQLDFRVEDLSHPGAKLFFRQIPNPYDAIKRAVEASWKWLYGWNESSDIQHGKNSQMPVVTPPLALIDSVRRVKRITLTIRPMDGVAYTFGSDDGSEKEVHFSLNHIVNSHKGDTEIKKDIRVREEILGVLVHEIVHCYQYNGQGTAPGGLIEGIADCVRLHEKLSPPHWKRAPPKGKHVPEPDGKWVWDWNWDAGYERTAYFLDWIDTTSETWPNSPYTRQKNPEPNAMSSTRSAPPPSASSIPIQISPATLSPSRPLGKGLFFRALNARLKDAKWSSEMDLFLELTNWPRDALWEAYCAGN</sequence>
<keyword evidence="3" id="KW-1185">Reference proteome</keyword>
<dbReference type="AlphaFoldDB" id="A0AA38JLN2"/>
<protein>
    <submittedName>
        <fullName evidence="2">Peptidase of plants and bacteria-domain-containing protein</fullName>
    </submittedName>
</protein>
<evidence type="ECO:0000313" key="2">
    <source>
        <dbReference type="EMBL" id="KAJ3731916.1"/>
    </source>
</evidence>
<evidence type="ECO:0000313" key="3">
    <source>
        <dbReference type="Proteomes" id="UP001176059"/>
    </source>
</evidence>
<accession>A0AA38JLN2</accession>
<dbReference type="InterPro" id="IPR007541">
    <property type="entry name" value="Uncharacterised_BSP"/>
</dbReference>
<dbReference type="EMBL" id="JANVFO010000027">
    <property type="protein sequence ID" value="KAJ3731916.1"/>
    <property type="molecule type" value="Genomic_DNA"/>
</dbReference>
<proteinExistence type="predicted"/>
<comment type="caution">
    <text evidence="2">The sequence shown here is derived from an EMBL/GenBank/DDBJ whole genome shotgun (WGS) entry which is preliminary data.</text>
</comment>
<gene>
    <name evidence="2" type="ORF">DFJ43DRAFT_345767</name>
</gene>
<reference evidence="2" key="1">
    <citation type="submission" date="2022-08" db="EMBL/GenBank/DDBJ databases">
        <authorList>
            <consortium name="DOE Joint Genome Institute"/>
            <person name="Min B."/>
            <person name="Sierra-Patev S."/>
            <person name="Naranjo-Ortiz M."/>
            <person name="Looney B."/>
            <person name="Konkel Z."/>
            <person name="Slot J.C."/>
            <person name="Sakamoto Y."/>
            <person name="Steenwyk J.L."/>
            <person name="Rokas A."/>
            <person name="Carro J."/>
            <person name="Camarero S."/>
            <person name="Ferreira P."/>
            <person name="Molpeceres G."/>
            <person name="Ruiz-duenas F.J."/>
            <person name="Serrano A."/>
            <person name="Henrissat B."/>
            <person name="Drula E."/>
            <person name="Hughes K.W."/>
            <person name="Mata J.L."/>
            <person name="Ishikawa N.K."/>
            <person name="Vargas-Isla R."/>
            <person name="Ushijima S."/>
            <person name="Smith C.A."/>
            <person name="Ahrendt S."/>
            <person name="Andreopoulos W."/>
            <person name="He G."/>
            <person name="LaButti K."/>
            <person name="Lipzen A."/>
            <person name="Ng V."/>
            <person name="Riley R."/>
            <person name="Sandor L."/>
            <person name="Barry K."/>
            <person name="Martinez A.T."/>
            <person name="Xiao Y."/>
            <person name="Gibbons J.G."/>
            <person name="Terashima K."/>
            <person name="Hibbett D.S."/>
            <person name="Grigoriev I.V."/>
        </authorList>
    </citation>
    <scope>NUCLEOTIDE SEQUENCE</scope>
    <source>
        <strain evidence="2">ET3784</strain>
    </source>
</reference>
<dbReference type="Pfam" id="PF04450">
    <property type="entry name" value="BSP"/>
    <property type="match status" value="1"/>
</dbReference>
<dbReference type="Proteomes" id="UP001176059">
    <property type="component" value="Unassembled WGS sequence"/>
</dbReference>
<dbReference type="PANTHER" id="PTHR33321:SF12">
    <property type="entry name" value="PLANT BASIC SECRETORY PROTEIN (BSP) FAMILY PROTEIN"/>
    <property type="match status" value="1"/>
</dbReference>
<evidence type="ECO:0000256" key="1">
    <source>
        <dbReference type="SAM" id="MobiDB-lite"/>
    </source>
</evidence>
<dbReference type="PANTHER" id="PTHR33321">
    <property type="match status" value="1"/>
</dbReference>
<feature type="region of interest" description="Disordered" evidence="1">
    <location>
        <begin position="238"/>
        <end position="271"/>
    </location>
</feature>
<organism evidence="2 3">
    <name type="scientific">Lentinula guzmanii</name>
    <dbReference type="NCBI Taxonomy" id="2804957"/>
    <lineage>
        <taxon>Eukaryota</taxon>
        <taxon>Fungi</taxon>
        <taxon>Dikarya</taxon>
        <taxon>Basidiomycota</taxon>
        <taxon>Agaricomycotina</taxon>
        <taxon>Agaricomycetes</taxon>
        <taxon>Agaricomycetidae</taxon>
        <taxon>Agaricales</taxon>
        <taxon>Marasmiineae</taxon>
        <taxon>Omphalotaceae</taxon>
        <taxon>Lentinula</taxon>
    </lineage>
</organism>
<name>A0AA38JLN2_9AGAR</name>